<accession>A0ABP6AJM7</accession>
<dbReference type="PANTHER" id="PTHR46732">
    <property type="entry name" value="ATP-DEPENDENT PROTEASE LA (LON) DOMAIN PROTEIN"/>
    <property type="match status" value="1"/>
</dbReference>
<name>A0ABP6AJM7_9ACTN</name>
<dbReference type="Gene3D" id="2.30.130.40">
    <property type="entry name" value="LON domain-like"/>
    <property type="match status" value="1"/>
</dbReference>
<evidence type="ECO:0000313" key="3">
    <source>
        <dbReference type="Proteomes" id="UP001499978"/>
    </source>
</evidence>
<dbReference type="InterPro" id="IPR003111">
    <property type="entry name" value="Lon_prtase_N"/>
</dbReference>
<sequence length="226" mass="24446">MSVALPLFPLNTVLFPGLVLPLNVFEDRYRALVRHLMDLPDGTPREFGVIAIHRGEEVAPAAGTRAGAAVTLHSVGCVASLRQVTEREDGRLDIVAVGGRRFQITGLEITDKPYLVADAEALADEAGDGADELAPRVLAALRGYLATLRPEAELAEQLPDDARLLSYLVAATAELTVADRQRLLAAPDAATRLRMELGLLRRETQLLARVRAVPRPLSHWAVSPLN</sequence>
<dbReference type="SUPFAM" id="SSF88697">
    <property type="entry name" value="PUA domain-like"/>
    <property type="match status" value="1"/>
</dbReference>
<dbReference type="Gene3D" id="1.20.58.1480">
    <property type="match status" value="1"/>
</dbReference>
<evidence type="ECO:0000313" key="2">
    <source>
        <dbReference type="EMBL" id="GAA2517156.1"/>
    </source>
</evidence>
<evidence type="ECO:0000259" key="1">
    <source>
        <dbReference type="PROSITE" id="PS51787"/>
    </source>
</evidence>
<dbReference type="PROSITE" id="PS51787">
    <property type="entry name" value="LON_N"/>
    <property type="match status" value="1"/>
</dbReference>
<dbReference type="SMART" id="SM00464">
    <property type="entry name" value="LON"/>
    <property type="match status" value="1"/>
</dbReference>
<dbReference type="InterPro" id="IPR015947">
    <property type="entry name" value="PUA-like_sf"/>
</dbReference>
<comment type="caution">
    <text evidence="2">The sequence shown here is derived from an EMBL/GenBank/DDBJ whole genome shotgun (WGS) entry which is preliminary data.</text>
</comment>
<dbReference type="InterPro" id="IPR046336">
    <property type="entry name" value="Lon_prtase_N_sf"/>
</dbReference>
<protein>
    <submittedName>
        <fullName evidence="2">LON peptidase substrate-binding domain-containing protein</fullName>
    </submittedName>
</protein>
<keyword evidence="3" id="KW-1185">Reference proteome</keyword>
<feature type="domain" description="Lon N-terminal" evidence="1">
    <location>
        <begin position="2"/>
        <end position="204"/>
    </location>
</feature>
<dbReference type="EMBL" id="BAAARY010000004">
    <property type="protein sequence ID" value="GAA2517156.1"/>
    <property type="molecule type" value="Genomic_DNA"/>
</dbReference>
<dbReference type="Pfam" id="PF02190">
    <property type="entry name" value="LON_substr_bdg"/>
    <property type="match status" value="1"/>
</dbReference>
<dbReference type="PANTHER" id="PTHR46732:SF8">
    <property type="entry name" value="ATP-DEPENDENT PROTEASE LA (LON) DOMAIN PROTEIN"/>
    <property type="match status" value="1"/>
</dbReference>
<reference evidence="3" key="1">
    <citation type="journal article" date="2019" name="Int. J. Syst. Evol. Microbiol.">
        <title>The Global Catalogue of Microorganisms (GCM) 10K type strain sequencing project: providing services to taxonomists for standard genome sequencing and annotation.</title>
        <authorList>
            <consortium name="The Broad Institute Genomics Platform"/>
            <consortium name="The Broad Institute Genome Sequencing Center for Infectious Disease"/>
            <person name="Wu L."/>
            <person name="Ma J."/>
        </authorList>
    </citation>
    <scope>NUCLEOTIDE SEQUENCE [LARGE SCALE GENOMIC DNA]</scope>
    <source>
        <strain evidence="3">JCM 3367</strain>
    </source>
</reference>
<gene>
    <name evidence="2" type="ORF">GCM10010201_12420</name>
</gene>
<organism evidence="2 3">
    <name type="scientific">Pilimelia columellifera subsp. columellifera</name>
    <dbReference type="NCBI Taxonomy" id="706583"/>
    <lineage>
        <taxon>Bacteria</taxon>
        <taxon>Bacillati</taxon>
        <taxon>Actinomycetota</taxon>
        <taxon>Actinomycetes</taxon>
        <taxon>Micromonosporales</taxon>
        <taxon>Micromonosporaceae</taxon>
        <taxon>Pilimelia</taxon>
    </lineage>
</organism>
<dbReference type="RefSeq" id="WP_344169628.1">
    <property type="nucleotide sequence ID" value="NZ_BAAARY010000004.1"/>
</dbReference>
<proteinExistence type="predicted"/>
<dbReference type="Proteomes" id="UP001499978">
    <property type="component" value="Unassembled WGS sequence"/>
</dbReference>